<evidence type="ECO:0000256" key="5">
    <source>
        <dbReference type="ARBA" id="ARBA00022729"/>
    </source>
</evidence>
<evidence type="ECO:0000313" key="9">
    <source>
        <dbReference type="Proteomes" id="UP000218896"/>
    </source>
</evidence>
<keyword evidence="5 6" id="KW-0732">Signal</keyword>
<keyword evidence="9" id="KW-1185">Reference proteome</keyword>
<dbReference type="GO" id="GO:0030288">
    <property type="term" value="C:outer membrane-bounded periplasmic space"/>
    <property type="evidence" value="ECO:0007669"/>
    <property type="project" value="TreeGrafter"/>
</dbReference>
<keyword evidence="4" id="KW-0406">Ion transport</keyword>
<organism evidence="8 9">
    <name type="scientific">Halovibrio salipaludis</name>
    <dbReference type="NCBI Taxonomy" id="2032626"/>
    <lineage>
        <taxon>Bacteria</taxon>
        <taxon>Pseudomonadati</taxon>
        <taxon>Pseudomonadota</taxon>
        <taxon>Gammaproteobacteria</taxon>
        <taxon>Oceanospirillales</taxon>
        <taxon>Halomonadaceae</taxon>
        <taxon>Halovibrio</taxon>
    </lineage>
</organism>
<dbReference type="Pfam" id="PF01497">
    <property type="entry name" value="Peripla_BP_2"/>
    <property type="match status" value="1"/>
</dbReference>
<dbReference type="InterPro" id="IPR002491">
    <property type="entry name" value="ABC_transptr_periplasmic_BD"/>
</dbReference>
<keyword evidence="4" id="KW-0410">Iron transport</keyword>
<gene>
    <name evidence="8" type="ORF">CK501_00855</name>
</gene>
<dbReference type="RefSeq" id="WP_095615836.1">
    <property type="nucleotide sequence ID" value="NZ_NSKD01000001.1"/>
</dbReference>
<keyword evidence="4" id="KW-0408">Iron</keyword>
<feature type="signal peptide" evidence="6">
    <location>
        <begin position="1"/>
        <end position="23"/>
    </location>
</feature>
<evidence type="ECO:0000256" key="3">
    <source>
        <dbReference type="ARBA" id="ARBA00022448"/>
    </source>
</evidence>
<feature type="chain" id="PRO_5012652081" evidence="6">
    <location>
        <begin position="24"/>
        <end position="305"/>
    </location>
</feature>
<evidence type="ECO:0000259" key="7">
    <source>
        <dbReference type="PROSITE" id="PS50983"/>
    </source>
</evidence>
<dbReference type="Gene3D" id="3.40.50.1980">
    <property type="entry name" value="Nitrogenase molybdenum iron protein domain"/>
    <property type="match status" value="2"/>
</dbReference>
<comment type="similarity">
    <text evidence="2">Belongs to the bacterial solute-binding protein 8 family.</text>
</comment>
<comment type="subcellular location">
    <subcellularLocation>
        <location evidence="1">Cell envelope</location>
    </subcellularLocation>
</comment>
<dbReference type="SUPFAM" id="SSF53807">
    <property type="entry name" value="Helical backbone' metal receptor"/>
    <property type="match status" value="1"/>
</dbReference>
<sequence>MVLQLKQLGALVLGLCLAFTASADITVTDSRGEQTFESVPERVVALNWSMAENLVELGVDPVGVADVPGYRRWVVQPQLPDSVVNVGKRSEPNMERIASLDPDVILLSTDQSGLADKMSRVAPVLFFDAFRKDHSNAEQAKTIFLELGRLFQREERARHQLAMLEARFIWLRGRLRDHFGEDLPAVVSVGFASPTVVRVFGTNGMPWYVLRQLGMESAMPQPASQWGQTQKEVADLNELGRDDALLYFRPTVLAGDLLEKPLWNALPVVEAGRVAPVEPAWVYGGAMSLRYLAENMTDALLTIEP</sequence>
<comment type="caution">
    <text evidence="8">The sequence shown here is derived from an EMBL/GenBank/DDBJ whole genome shotgun (WGS) entry which is preliminary data.</text>
</comment>
<evidence type="ECO:0000256" key="2">
    <source>
        <dbReference type="ARBA" id="ARBA00008814"/>
    </source>
</evidence>
<evidence type="ECO:0000256" key="4">
    <source>
        <dbReference type="ARBA" id="ARBA00022496"/>
    </source>
</evidence>
<dbReference type="InterPro" id="IPR051313">
    <property type="entry name" value="Bact_iron-sidero_bind"/>
</dbReference>
<name>A0A2A2FAT9_9GAMM</name>
<evidence type="ECO:0000313" key="8">
    <source>
        <dbReference type="EMBL" id="PAU81732.1"/>
    </source>
</evidence>
<reference evidence="8 9" key="1">
    <citation type="submission" date="2017-08" db="EMBL/GenBank/DDBJ databases">
        <title>Halovibrio sewagensis sp. nov., isolated from wastewater of high salinity.</title>
        <authorList>
            <person name="Dong X."/>
            <person name="Zhang G."/>
        </authorList>
    </citation>
    <scope>NUCLEOTIDE SEQUENCE [LARGE SCALE GENOMIC DNA]</scope>
    <source>
        <strain evidence="8 9">YL5-2</strain>
    </source>
</reference>
<dbReference type="PANTHER" id="PTHR30532">
    <property type="entry name" value="IRON III DICITRATE-BINDING PERIPLASMIC PROTEIN"/>
    <property type="match status" value="1"/>
</dbReference>
<dbReference type="CDD" id="cd01146">
    <property type="entry name" value="FhuD"/>
    <property type="match status" value="1"/>
</dbReference>
<proteinExistence type="inferred from homology"/>
<protein>
    <submittedName>
        <fullName evidence="8">Iron-hydroxamate ABC transporter substrate-binding protein</fullName>
    </submittedName>
</protein>
<dbReference type="Proteomes" id="UP000218896">
    <property type="component" value="Unassembled WGS sequence"/>
</dbReference>
<dbReference type="EMBL" id="NSKD01000001">
    <property type="protein sequence ID" value="PAU81732.1"/>
    <property type="molecule type" value="Genomic_DNA"/>
</dbReference>
<keyword evidence="3" id="KW-0813">Transport</keyword>
<dbReference type="OrthoDB" id="6160519at2"/>
<dbReference type="AlphaFoldDB" id="A0A2A2FAT9"/>
<accession>A0A2A2FAT9</accession>
<dbReference type="PANTHER" id="PTHR30532:SF1">
    <property type="entry name" value="IRON(3+)-HYDROXAMATE-BINDING PROTEIN FHUD"/>
    <property type="match status" value="1"/>
</dbReference>
<feature type="domain" description="Fe/B12 periplasmic-binding" evidence="7">
    <location>
        <begin position="42"/>
        <end position="304"/>
    </location>
</feature>
<evidence type="ECO:0000256" key="6">
    <source>
        <dbReference type="SAM" id="SignalP"/>
    </source>
</evidence>
<dbReference type="GO" id="GO:1901678">
    <property type="term" value="P:iron coordination entity transport"/>
    <property type="evidence" value="ECO:0007669"/>
    <property type="project" value="UniProtKB-ARBA"/>
</dbReference>
<evidence type="ECO:0000256" key="1">
    <source>
        <dbReference type="ARBA" id="ARBA00004196"/>
    </source>
</evidence>
<dbReference type="PROSITE" id="PS50983">
    <property type="entry name" value="FE_B12_PBP"/>
    <property type="match status" value="1"/>
</dbReference>
<dbReference type="PRINTS" id="PR01715">
    <property type="entry name" value="FERRIBNDNGPP"/>
</dbReference>